<evidence type="ECO:0000313" key="3">
    <source>
        <dbReference type="Proteomes" id="UP000502298"/>
    </source>
</evidence>
<keyword evidence="1" id="KW-0812">Transmembrane</keyword>
<dbReference type="Proteomes" id="UP000502298">
    <property type="component" value="Chromosome"/>
</dbReference>
<reference evidence="2 3" key="1">
    <citation type="submission" date="2020-03" db="EMBL/GenBank/DDBJ databases">
        <title>Complete genome of Arcanobacterium buesumensis sp. nov. strain 2701.</title>
        <authorList>
            <person name="Borowiak M."/>
            <person name="Alssahen M."/>
            <person name="Laemmler C."/>
            <person name="Malorny B."/>
            <person name="Hassan A."/>
            <person name="Prenger-Berninghoff E."/>
            <person name="Ploetz M."/>
            <person name="Abdulmawjood A."/>
        </authorList>
    </citation>
    <scope>NUCLEOTIDE SEQUENCE [LARGE SCALE GENOMIC DNA]</scope>
    <source>
        <strain evidence="2 3">2701</strain>
    </source>
</reference>
<gene>
    <name evidence="2" type="ORF">HC352_05345</name>
</gene>
<evidence type="ECO:0000313" key="2">
    <source>
        <dbReference type="EMBL" id="QJC21982.1"/>
    </source>
</evidence>
<feature type="transmembrane region" description="Helical" evidence="1">
    <location>
        <begin position="105"/>
        <end position="124"/>
    </location>
</feature>
<keyword evidence="3" id="KW-1185">Reference proteome</keyword>
<keyword evidence="1" id="KW-1133">Transmembrane helix</keyword>
<organism evidence="2 3">
    <name type="scientific">Arcanobacterium buesumense</name>
    <dbReference type="NCBI Taxonomy" id="2722751"/>
    <lineage>
        <taxon>Bacteria</taxon>
        <taxon>Bacillati</taxon>
        <taxon>Actinomycetota</taxon>
        <taxon>Actinomycetes</taxon>
        <taxon>Actinomycetales</taxon>
        <taxon>Actinomycetaceae</taxon>
        <taxon>Arcanobacterium</taxon>
    </lineage>
</organism>
<accession>A0A6H2ELP0</accession>
<protein>
    <submittedName>
        <fullName evidence="2">Uncharacterized protein</fullName>
    </submittedName>
</protein>
<dbReference type="RefSeq" id="WP_168917918.1">
    <property type="nucleotide sequence ID" value="NZ_CP050804.1"/>
</dbReference>
<proteinExistence type="predicted"/>
<dbReference type="AlphaFoldDB" id="A0A6H2ELP0"/>
<keyword evidence="1" id="KW-0472">Membrane</keyword>
<evidence type="ECO:0000256" key="1">
    <source>
        <dbReference type="SAM" id="Phobius"/>
    </source>
</evidence>
<sequence>MSGNIQNATDFQLAPGEQAVYGDKFLTSLFTPYMPTQLMCSTTRFVYKAPNAILGLIPLGGDQSIMPIANIAAVNTSQKLYIGRAFAGGLAFIIGLASLSAPAFGALLMLFGAALLLTCFPAVLQVQNPAGGKVEIAVSFVDQAKLKKFATELQNRVFADQAQVRHDQAQDMRAQQAMLAQLTLQQQMMANQNAQNLAQQNQQNPPAPQM</sequence>
<dbReference type="KEGG" id="arca:HC352_05345"/>
<name>A0A6H2ELP0_9ACTO</name>
<dbReference type="EMBL" id="CP050804">
    <property type="protein sequence ID" value="QJC21982.1"/>
    <property type="molecule type" value="Genomic_DNA"/>
</dbReference>
<feature type="transmembrane region" description="Helical" evidence="1">
    <location>
        <begin position="81"/>
        <end position="99"/>
    </location>
</feature>